<evidence type="ECO:0000256" key="2">
    <source>
        <dbReference type="SAM" id="MobiDB-lite"/>
    </source>
</evidence>
<evidence type="ECO:0000313" key="3">
    <source>
        <dbReference type="EMBL" id="CEM01603.1"/>
    </source>
</evidence>
<dbReference type="InterPro" id="IPR007849">
    <property type="entry name" value="ATP10"/>
</dbReference>
<gene>
    <name evidence="3" type="ORF">Vbra_20807</name>
</gene>
<accession>A0A0G4EU47</accession>
<keyword evidence="1" id="KW-0175">Coiled coil</keyword>
<feature type="region of interest" description="Disordered" evidence="2">
    <location>
        <begin position="116"/>
        <end position="135"/>
    </location>
</feature>
<evidence type="ECO:0000256" key="1">
    <source>
        <dbReference type="SAM" id="Coils"/>
    </source>
</evidence>
<feature type="coiled-coil region" evidence="1">
    <location>
        <begin position="79"/>
        <end position="106"/>
    </location>
</feature>
<reference evidence="3 4" key="1">
    <citation type="submission" date="2014-11" db="EMBL/GenBank/DDBJ databases">
        <authorList>
            <person name="Zhu J."/>
            <person name="Qi W."/>
            <person name="Song R."/>
        </authorList>
    </citation>
    <scope>NUCLEOTIDE SEQUENCE [LARGE SCALE GENOMIC DNA]</scope>
</reference>
<evidence type="ECO:0000313" key="4">
    <source>
        <dbReference type="Proteomes" id="UP000041254"/>
    </source>
</evidence>
<feature type="compositionally biased region" description="Low complexity" evidence="2">
    <location>
        <begin position="21"/>
        <end position="38"/>
    </location>
</feature>
<dbReference type="EMBL" id="CDMY01000306">
    <property type="protein sequence ID" value="CEM01603.1"/>
    <property type="molecule type" value="Genomic_DNA"/>
</dbReference>
<feature type="compositionally biased region" description="Basic and acidic residues" evidence="2">
    <location>
        <begin position="116"/>
        <end position="128"/>
    </location>
</feature>
<dbReference type="Pfam" id="PF05176">
    <property type="entry name" value="ATP-synt_10"/>
    <property type="match status" value="1"/>
</dbReference>
<sequence>MVMHLSREGRKLMLRMGMRQLSTASTTSTASHSSSSQQSPPPRPRPSRASQLLEGRRVLVVPDEEKEVYIAMEKGDGELERLRDRLLREKRAADELEKDRRRERAERILLRVAEAAKQEGEGEGEGARDPVGSPQPGVFAQLSGEVVRYGKYVEQTSHFLASRFALTARPYYYPPAPADDISIKPYEEGMTMAHHYPSKLIPKSVSYRFPYSFLVHNLQSRFMSDKRTQRFNKFLLEERLRDKASLVFVLRGTATSSKFARYDWVSFLKHAGMDTDALTRDRNIQTINLYVWDVNRAARMIMQYRMLASIQQNFREEIDSTFAHFDNLKWDTMKRLHLYNKQLITVLLVDPALLIRWHAVGLPTEEAAQTLREALRELSMERSHRVLPNVTIGSSSSSS</sequence>
<dbReference type="Proteomes" id="UP000041254">
    <property type="component" value="Unassembled WGS sequence"/>
</dbReference>
<dbReference type="OrthoDB" id="1711136at2759"/>
<dbReference type="InParanoid" id="A0A0G4EU47"/>
<dbReference type="PhylomeDB" id="A0A0G4EU47"/>
<protein>
    <submittedName>
        <fullName evidence="3">Uncharacterized protein</fullName>
    </submittedName>
</protein>
<keyword evidence="4" id="KW-1185">Reference proteome</keyword>
<dbReference type="VEuPathDB" id="CryptoDB:Vbra_20807"/>
<feature type="region of interest" description="Disordered" evidence="2">
    <location>
        <begin position="21"/>
        <end position="56"/>
    </location>
</feature>
<dbReference type="AlphaFoldDB" id="A0A0G4EU47"/>
<organism evidence="3 4">
    <name type="scientific">Vitrella brassicaformis (strain CCMP3155)</name>
    <dbReference type="NCBI Taxonomy" id="1169540"/>
    <lineage>
        <taxon>Eukaryota</taxon>
        <taxon>Sar</taxon>
        <taxon>Alveolata</taxon>
        <taxon>Colpodellida</taxon>
        <taxon>Vitrellaceae</taxon>
        <taxon>Vitrella</taxon>
    </lineage>
</organism>
<name>A0A0G4EU47_VITBC</name>
<proteinExistence type="predicted"/>